<dbReference type="Proteomes" id="UP000238479">
    <property type="component" value="Chromosome 5"/>
</dbReference>
<evidence type="ECO:0000313" key="1">
    <source>
        <dbReference type="EMBL" id="PRQ33262.1"/>
    </source>
</evidence>
<protein>
    <submittedName>
        <fullName evidence="1">Uncharacterized protein</fullName>
    </submittedName>
</protein>
<gene>
    <name evidence="1" type="ORF">RchiOBHm_Chr5g0055661</name>
</gene>
<dbReference type="EMBL" id="PDCK01000043">
    <property type="protein sequence ID" value="PRQ33262.1"/>
    <property type="molecule type" value="Genomic_DNA"/>
</dbReference>
<dbReference type="Gramene" id="PRQ33262">
    <property type="protein sequence ID" value="PRQ33262"/>
    <property type="gene ID" value="RchiOBHm_Chr5g0055661"/>
</dbReference>
<organism evidence="1 2">
    <name type="scientific">Rosa chinensis</name>
    <name type="common">China rose</name>
    <dbReference type="NCBI Taxonomy" id="74649"/>
    <lineage>
        <taxon>Eukaryota</taxon>
        <taxon>Viridiplantae</taxon>
        <taxon>Streptophyta</taxon>
        <taxon>Embryophyta</taxon>
        <taxon>Tracheophyta</taxon>
        <taxon>Spermatophyta</taxon>
        <taxon>Magnoliopsida</taxon>
        <taxon>eudicotyledons</taxon>
        <taxon>Gunneridae</taxon>
        <taxon>Pentapetalae</taxon>
        <taxon>rosids</taxon>
        <taxon>fabids</taxon>
        <taxon>Rosales</taxon>
        <taxon>Rosaceae</taxon>
        <taxon>Rosoideae</taxon>
        <taxon>Rosoideae incertae sedis</taxon>
        <taxon>Rosa</taxon>
    </lineage>
</organism>
<sequence length="52" mass="5918">MVSMYCNCLHANKPELVACRVDAIGYQVGHQLSERVMNGFCLLRIQWSGLVY</sequence>
<keyword evidence="2" id="KW-1185">Reference proteome</keyword>
<evidence type="ECO:0000313" key="2">
    <source>
        <dbReference type="Proteomes" id="UP000238479"/>
    </source>
</evidence>
<dbReference type="STRING" id="74649.A0A2P6QGF1"/>
<proteinExistence type="predicted"/>
<accession>A0A2P6QGF1</accession>
<reference evidence="1 2" key="1">
    <citation type="journal article" date="2018" name="Nat. Genet.">
        <title>The Rosa genome provides new insights in the design of modern roses.</title>
        <authorList>
            <person name="Bendahmane M."/>
        </authorList>
    </citation>
    <scope>NUCLEOTIDE SEQUENCE [LARGE SCALE GENOMIC DNA]</scope>
    <source>
        <strain evidence="2">cv. Old Blush</strain>
    </source>
</reference>
<comment type="caution">
    <text evidence="1">The sequence shown here is derived from an EMBL/GenBank/DDBJ whole genome shotgun (WGS) entry which is preliminary data.</text>
</comment>
<dbReference type="AlphaFoldDB" id="A0A2P6QGF1"/>
<name>A0A2P6QGF1_ROSCH</name>